<dbReference type="Pfam" id="PF25973">
    <property type="entry name" value="BSH_CzcB"/>
    <property type="match status" value="1"/>
</dbReference>
<feature type="domain" description="Multidrug resistance protein MdtA-like C-terminal permuted SH3" evidence="5">
    <location>
        <begin position="305"/>
        <end position="365"/>
    </location>
</feature>
<evidence type="ECO:0000256" key="3">
    <source>
        <dbReference type="SAM" id="SignalP"/>
    </source>
</evidence>
<dbReference type="Gene3D" id="2.40.420.20">
    <property type="match status" value="1"/>
</dbReference>
<proteinExistence type="inferred from homology"/>
<feature type="domain" description="CusB-like beta-barrel" evidence="4">
    <location>
        <begin position="226"/>
        <end position="298"/>
    </location>
</feature>
<keyword evidence="2" id="KW-0175">Coiled coil</keyword>
<accession>A0A937DJ80</accession>
<dbReference type="RefSeq" id="WP_201920902.1">
    <property type="nucleotide sequence ID" value="NZ_JAERQG010000002.1"/>
</dbReference>
<evidence type="ECO:0000256" key="1">
    <source>
        <dbReference type="ARBA" id="ARBA00009477"/>
    </source>
</evidence>
<dbReference type="NCBIfam" id="TIGR01730">
    <property type="entry name" value="RND_mfp"/>
    <property type="match status" value="1"/>
</dbReference>
<keyword evidence="3" id="KW-0732">Signal</keyword>
<dbReference type="InterPro" id="IPR058647">
    <property type="entry name" value="BSH_CzcB-like"/>
</dbReference>
<feature type="coiled-coil region" evidence="2">
    <location>
        <begin position="164"/>
        <end position="191"/>
    </location>
</feature>
<dbReference type="PANTHER" id="PTHR30469:SF15">
    <property type="entry name" value="HLYD FAMILY OF SECRETION PROTEINS"/>
    <property type="match status" value="1"/>
</dbReference>
<comment type="caution">
    <text evidence="7">The sequence shown here is derived from an EMBL/GenBank/DDBJ whole genome shotgun (WGS) entry which is preliminary data.</text>
</comment>
<organism evidence="7 8">
    <name type="scientific">Marivirga atlantica</name>
    <dbReference type="NCBI Taxonomy" id="1548457"/>
    <lineage>
        <taxon>Bacteria</taxon>
        <taxon>Pseudomonadati</taxon>
        <taxon>Bacteroidota</taxon>
        <taxon>Cytophagia</taxon>
        <taxon>Cytophagales</taxon>
        <taxon>Marivirgaceae</taxon>
        <taxon>Marivirga</taxon>
    </lineage>
</organism>
<sequence length="378" mass="42138">MKNILILLTFTVALAACDSGDKTEQLKAELATLKQEIQEKTVKVNELEAQIAQLDPNFSKKQDRSILVKTNKVLQQDFVHKIQVQGQVASRRNITLGAETMGRAIQVNVETGDDVKRGQLLVKFEAESTINSIKEVETALSLATTIFEKQANLWKQEIGTEVQYLEAKNRKESLERQLATLKSQLDKAEIRAPFNGRVNDVMVNLGELVQPGLPVVSLVGNEQMYLKAEVSEKYINDFQVGDEVEVYLPSIKQSFKSKVSAISYVINPANRTFQLDVKMTNQSLELKPNQFARLQLADYTSEKTIVVPSDIIQQDNIGDFVYAVNTKEGKKVADKVRVERGLTYDGNTEVLKGLKAGDEVITEGYRDAVTGISIQVAK</sequence>
<dbReference type="InterPro" id="IPR058627">
    <property type="entry name" value="MdtA-like_C"/>
</dbReference>
<dbReference type="Gene3D" id="2.40.50.100">
    <property type="match status" value="1"/>
</dbReference>
<dbReference type="AlphaFoldDB" id="A0A937DJ80"/>
<keyword evidence="8" id="KW-1185">Reference proteome</keyword>
<evidence type="ECO:0000313" key="7">
    <source>
        <dbReference type="EMBL" id="MBL0765725.1"/>
    </source>
</evidence>
<evidence type="ECO:0000259" key="4">
    <source>
        <dbReference type="Pfam" id="PF25954"/>
    </source>
</evidence>
<dbReference type="PROSITE" id="PS51257">
    <property type="entry name" value="PROKAR_LIPOPROTEIN"/>
    <property type="match status" value="1"/>
</dbReference>
<dbReference type="Pfam" id="PF25954">
    <property type="entry name" value="Beta-barrel_RND_2"/>
    <property type="match status" value="1"/>
</dbReference>
<protein>
    <submittedName>
        <fullName evidence="7">Efflux RND transporter periplasmic adaptor subunit</fullName>
    </submittedName>
</protein>
<feature type="coiled-coil region" evidence="2">
    <location>
        <begin position="23"/>
        <end position="50"/>
    </location>
</feature>
<evidence type="ECO:0000313" key="8">
    <source>
        <dbReference type="Proteomes" id="UP000642920"/>
    </source>
</evidence>
<feature type="signal peptide" evidence="3">
    <location>
        <begin position="1"/>
        <end position="15"/>
    </location>
</feature>
<comment type="similarity">
    <text evidence="1">Belongs to the membrane fusion protein (MFP) (TC 8.A.1) family.</text>
</comment>
<dbReference type="Pfam" id="PF25967">
    <property type="entry name" value="RND-MFP_C"/>
    <property type="match status" value="1"/>
</dbReference>
<dbReference type="GO" id="GO:1990281">
    <property type="term" value="C:efflux pump complex"/>
    <property type="evidence" value="ECO:0007669"/>
    <property type="project" value="TreeGrafter"/>
</dbReference>
<reference evidence="7" key="1">
    <citation type="submission" date="2021-01" db="EMBL/GenBank/DDBJ databases">
        <title>Marivirga sp. nov., isolated from intertidal surface sediments.</title>
        <authorList>
            <person name="Zhang M."/>
        </authorList>
    </citation>
    <scope>NUCLEOTIDE SEQUENCE</scope>
    <source>
        <strain evidence="7">SM1354</strain>
    </source>
</reference>
<dbReference type="GO" id="GO:0015562">
    <property type="term" value="F:efflux transmembrane transporter activity"/>
    <property type="evidence" value="ECO:0007669"/>
    <property type="project" value="TreeGrafter"/>
</dbReference>
<dbReference type="SUPFAM" id="SSF111369">
    <property type="entry name" value="HlyD-like secretion proteins"/>
    <property type="match status" value="1"/>
</dbReference>
<dbReference type="InterPro" id="IPR058792">
    <property type="entry name" value="Beta-barrel_RND_2"/>
</dbReference>
<evidence type="ECO:0000259" key="6">
    <source>
        <dbReference type="Pfam" id="PF25973"/>
    </source>
</evidence>
<name>A0A937DJ80_9BACT</name>
<dbReference type="InterPro" id="IPR006143">
    <property type="entry name" value="RND_pump_MFP"/>
</dbReference>
<evidence type="ECO:0000256" key="2">
    <source>
        <dbReference type="SAM" id="Coils"/>
    </source>
</evidence>
<dbReference type="EMBL" id="JAERQG010000002">
    <property type="protein sequence ID" value="MBL0765725.1"/>
    <property type="molecule type" value="Genomic_DNA"/>
</dbReference>
<feature type="chain" id="PRO_5037074745" evidence="3">
    <location>
        <begin position="16"/>
        <end position="378"/>
    </location>
</feature>
<dbReference type="PANTHER" id="PTHR30469">
    <property type="entry name" value="MULTIDRUG RESISTANCE PROTEIN MDTA"/>
    <property type="match status" value="1"/>
</dbReference>
<feature type="domain" description="CzcB-like barrel-sandwich hybrid" evidence="6">
    <location>
        <begin position="98"/>
        <end position="211"/>
    </location>
</feature>
<evidence type="ECO:0000259" key="5">
    <source>
        <dbReference type="Pfam" id="PF25967"/>
    </source>
</evidence>
<gene>
    <name evidence="7" type="ORF">JKP34_10720</name>
</gene>
<dbReference type="Gene3D" id="2.40.30.170">
    <property type="match status" value="1"/>
</dbReference>
<dbReference type="Proteomes" id="UP000642920">
    <property type="component" value="Unassembled WGS sequence"/>
</dbReference>